<protein>
    <submittedName>
        <fullName evidence="2">DUF2063 domain-containing protein</fullName>
    </submittedName>
</protein>
<accession>A0A2G9C2Q0</accession>
<name>A0A2G9C2Q0_9BURK</name>
<sequence>MTLVEFQTAFWHDLWADADERTRHEGPASHPGFAVYRNTVLKGCADALLSLYPAVHRLVGDDWMRAVALDAARAAPPEAGDLQHYGAHFPAFLEQAVAGSDWPWLGEVARLDRLWSESHVAADAPVLDLATIAALDPARLAAARLVPHPATRWRWCADWPAFSLWQAARTAAADPNPPCWHGQGALLTRPAGAVLSLEIDGADCALLEACAAGQALGDALDAVQVRHARFDPGASLGRLLQQGAFAALTEMPS</sequence>
<evidence type="ECO:0000313" key="3">
    <source>
        <dbReference type="Proteomes" id="UP000231501"/>
    </source>
</evidence>
<evidence type="ECO:0000313" key="2">
    <source>
        <dbReference type="EMBL" id="PIM50645.1"/>
    </source>
</evidence>
<dbReference type="Proteomes" id="UP000231501">
    <property type="component" value="Unassembled WGS sequence"/>
</dbReference>
<dbReference type="AlphaFoldDB" id="A0A2G9C2Q0"/>
<organism evidence="2 3">
    <name type="scientific">Roseateles chitinivorans</name>
    <dbReference type="NCBI Taxonomy" id="2917965"/>
    <lineage>
        <taxon>Bacteria</taxon>
        <taxon>Pseudomonadati</taxon>
        <taxon>Pseudomonadota</taxon>
        <taxon>Betaproteobacteria</taxon>
        <taxon>Burkholderiales</taxon>
        <taxon>Sphaerotilaceae</taxon>
        <taxon>Roseateles</taxon>
    </lineage>
</organism>
<evidence type="ECO:0000259" key="1">
    <source>
        <dbReference type="Pfam" id="PF09836"/>
    </source>
</evidence>
<comment type="caution">
    <text evidence="2">The sequence shown here is derived from an EMBL/GenBank/DDBJ whole genome shotgun (WGS) entry which is preliminary data.</text>
</comment>
<keyword evidence="3" id="KW-1185">Reference proteome</keyword>
<reference evidence="2 3" key="1">
    <citation type="submission" date="2017-11" db="EMBL/GenBank/DDBJ databases">
        <title>Draft genome sequence of Mitsuaria sp. HWN-4.</title>
        <authorList>
            <person name="Gundlapally S.R."/>
        </authorList>
    </citation>
    <scope>NUCLEOTIDE SEQUENCE [LARGE SCALE GENOMIC DNA]</scope>
    <source>
        <strain evidence="2 3">HWN-4</strain>
    </source>
</reference>
<dbReference type="RefSeq" id="WP_099864297.1">
    <property type="nucleotide sequence ID" value="NZ_PEOG01000112.1"/>
</dbReference>
<dbReference type="InterPro" id="IPR018640">
    <property type="entry name" value="DUF2063"/>
</dbReference>
<dbReference type="OrthoDB" id="4146344at2"/>
<dbReference type="Pfam" id="PF09836">
    <property type="entry name" value="DUF2063"/>
    <property type="match status" value="1"/>
</dbReference>
<proteinExistence type="predicted"/>
<dbReference type="EMBL" id="PEOG01000112">
    <property type="protein sequence ID" value="PIM50645.1"/>
    <property type="molecule type" value="Genomic_DNA"/>
</dbReference>
<feature type="domain" description="Putative DNA-binding" evidence="1">
    <location>
        <begin position="5"/>
        <end position="93"/>
    </location>
</feature>
<gene>
    <name evidence="2" type="ORF">CS062_23915</name>
</gene>